<keyword evidence="4 5" id="KW-0694">RNA-binding</keyword>
<keyword evidence="5" id="KW-0347">Helicase</keyword>
<dbReference type="InterPro" id="IPR001650">
    <property type="entry name" value="Helicase_C-like"/>
</dbReference>
<dbReference type="GO" id="GO:0005524">
    <property type="term" value="F:ATP binding"/>
    <property type="evidence" value="ECO:0007669"/>
    <property type="project" value="UniProtKB-UniRule"/>
</dbReference>
<dbReference type="GO" id="GO:0016787">
    <property type="term" value="F:hydrolase activity"/>
    <property type="evidence" value="ECO:0007669"/>
    <property type="project" value="UniProtKB-KW"/>
</dbReference>
<feature type="domain" description="Helicase ATP-binding" evidence="7">
    <location>
        <begin position="155"/>
        <end position="359"/>
    </location>
</feature>
<dbReference type="PROSITE" id="PS51194">
    <property type="entry name" value="HELICASE_CTER"/>
    <property type="match status" value="1"/>
</dbReference>
<dbReference type="Gene3D" id="3.40.50.300">
    <property type="entry name" value="P-loop containing nucleotide triphosphate hydrolases"/>
    <property type="match status" value="2"/>
</dbReference>
<dbReference type="OrthoDB" id="193716at2759"/>
<reference evidence="9" key="1">
    <citation type="journal article" date="2021" name="New Phytol.">
        <title>Evolutionary innovations through gain and loss of genes in the ectomycorrhizal Boletales.</title>
        <authorList>
            <person name="Wu G."/>
            <person name="Miyauchi S."/>
            <person name="Morin E."/>
            <person name="Kuo A."/>
            <person name="Drula E."/>
            <person name="Varga T."/>
            <person name="Kohler A."/>
            <person name="Feng B."/>
            <person name="Cao Y."/>
            <person name="Lipzen A."/>
            <person name="Daum C."/>
            <person name="Hundley H."/>
            <person name="Pangilinan J."/>
            <person name="Johnson J."/>
            <person name="Barry K."/>
            <person name="LaButti K."/>
            <person name="Ng V."/>
            <person name="Ahrendt S."/>
            <person name="Min B."/>
            <person name="Choi I.G."/>
            <person name="Park H."/>
            <person name="Plett J.M."/>
            <person name="Magnuson J."/>
            <person name="Spatafora J.W."/>
            <person name="Nagy L.G."/>
            <person name="Henrissat B."/>
            <person name="Grigoriev I.V."/>
            <person name="Yang Z.L."/>
            <person name="Xu J."/>
            <person name="Martin F.M."/>
        </authorList>
    </citation>
    <scope>NUCLEOTIDE SEQUENCE</scope>
    <source>
        <strain evidence="9">KKN 215</strain>
    </source>
</reference>
<evidence type="ECO:0000313" key="10">
    <source>
        <dbReference type="Proteomes" id="UP000813824"/>
    </source>
</evidence>
<comment type="caution">
    <text evidence="9">The sequence shown here is derived from an EMBL/GenBank/DDBJ whole genome shotgun (WGS) entry which is preliminary data.</text>
</comment>
<dbReference type="Pfam" id="PF00270">
    <property type="entry name" value="DEAD"/>
    <property type="match status" value="1"/>
</dbReference>
<dbReference type="GO" id="GO:0003724">
    <property type="term" value="F:RNA helicase activity"/>
    <property type="evidence" value="ECO:0007669"/>
    <property type="project" value="UniProtKB-EC"/>
</dbReference>
<name>A0A8K0URQ7_9AGAR</name>
<evidence type="ECO:0000313" key="9">
    <source>
        <dbReference type="EMBL" id="KAH8101921.1"/>
    </source>
</evidence>
<evidence type="ECO:0000256" key="4">
    <source>
        <dbReference type="ARBA" id="ARBA00022884"/>
    </source>
</evidence>
<accession>A0A8K0URQ7</accession>
<evidence type="ECO:0000256" key="5">
    <source>
        <dbReference type="RuleBase" id="RU365068"/>
    </source>
</evidence>
<evidence type="ECO:0000256" key="6">
    <source>
        <dbReference type="SAM" id="MobiDB-lite"/>
    </source>
</evidence>
<dbReference type="GO" id="GO:0003723">
    <property type="term" value="F:RNA binding"/>
    <property type="evidence" value="ECO:0007669"/>
    <property type="project" value="UniProtKB-UniRule"/>
</dbReference>
<feature type="domain" description="Helicase C-terminal" evidence="8">
    <location>
        <begin position="387"/>
        <end position="570"/>
    </location>
</feature>
<dbReference type="SMART" id="SM00490">
    <property type="entry name" value="HELICc"/>
    <property type="match status" value="1"/>
</dbReference>
<evidence type="ECO:0000256" key="2">
    <source>
        <dbReference type="ARBA" id="ARBA00022801"/>
    </source>
</evidence>
<feature type="compositionally biased region" description="Low complexity" evidence="6">
    <location>
        <begin position="675"/>
        <end position="684"/>
    </location>
</feature>
<dbReference type="InterPro" id="IPR014001">
    <property type="entry name" value="Helicase_ATP-bd"/>
</dbReference>
<dbReference type="EMBL" id="JAEVFJ010000011">
    <property type="protein sequence ID" value="KAH8101921.1"/>
    <property type="molecule type" value="Genomic_DNA"/>
</dbReference>
<evidence type="ECO:0000259" key="8">
    <source>
        <dbReference type="PROSITE" id="PS51194"/>
    </source>
</evidence>
<dbReference type="InterPro" id="IPR011545">
    <property type="entry name" value="DEAD/DEAH_box_helicase_dom"/>
</dbReference>
<gene>
    <name evidence="9" type="ORF">BXZ70DRAFT_85466</name>
</gene>
<feature type="compositionally biased region" description="Basic and acidic residues" evidence="6">
    <location>
        <begin position="719"/>
        <end position="783"/>
    </location>
</feature>
<organism evidence="9 10">
    <name type="scientific">Cristinia sonorae</name>
    <dbReference type="NCBI Taxonomy" id="1940300"/>
    <lineage>
        <taxon>Eukaryota</taxon>
        <taxon>Fungi</taxon>
        <taxon>Dikarya</taxon>
        <taxon>Basidiomycota</taxon>
        <taxon>Agaricomycotina</taxon>
        <taxon>Agaricomycetes</taxon>
        <taxon>Agaricomycetidae</taxon>
        <taxon>Agaricales</taxon>
        <taxon>Pleurotineae</taxon>
        <taxon>Stephanosporaceae</taxon>
        <taxon>Cristinia</taxon>
    </lineage>
</organism>
<comment type="domain">
    <text evidence="5">The Q motif is unique to and characteristic of the DEAD box family of RNA helicases and controls ATP binding and hydrolysis.</text>
</comment>
<feature type="region of interest" description="Disordered" evidence="6">
    <location>
        <begin position="653"/>
        <end position="783"/>
    </location>
</feature>
<dbReference type="AlphaFoldDB" id="A0A8K0URQ7"/>
<dbReference type="Pfam" id="PF00271">
    <property type="entry name" value="Helicase_C"/>
    <property type="match status" value="1"/>
</dbReference>
<comment type="catalytic activity">
    <reaction evidence="5">
        <text>ATP + H2O = ADP + phosphate + H(+)</text>
        <dbReference type="Rhea" id="RHEA:13065"/>
        <dbReference type="ChEBI" id="CHEBI:15377"/>
        <dbReference type="ChEBI" id="CHEBI:15378"/>
        <dbReference type="ChEBI" id="CHEBI:30616"/>
        <dbReference type="ChEBI" id="CHEBI:43474"/>
        <dbReference type="ChEBI" id="CHEBI:456216"/>
        <dbReference type="EC" id="3.6.4.13"/>
    </reaction>
</comment>
<dbReference type="SUPFAM" id="SSF52540">
    <property type="entry name" value="P-loop containing nucleoside triphosphate hydrolases"/>
    <property type="match status" value="1"/>
</dbReference>
<comment type="similarity">
    <text evidence="5">Belongs to the DEAD box helicase family.</text>
</comment>
<evidence type="ECO:0000256" key="1">
    <source>
        <dbReference type="ARBA" id="ARBA00022741"/>
    </source>
</evidence>
<evidence type="ECO:0000259" key="7">
    <source>
        <dbReference type="PROSITE" id="PS51192"/>
    </source>
</evidence>
<dbReference type="SMART" id="SM00487">
    <property type="entry name" value="DEXDc"/>
    <property type="match status" value="1"/>
</dbReference>
<keyword evidence="3 5" id="KW-0067">ATP-binding</keyword>
<evidence type="ECO:0000256" key="3">
    <source>
        <dbReference type="ARBA" id="ARBA00022840"/>
    </source>
</evidence>
<keyword evidence="10" id="KW-1185">Reference proteome</keyword>
<proteinExistence type="inferred from homology"/>
<dbReference type="CDD" id="cd18787">
    <property type="entry name" value="SF2_C_DEAD"/>
    <property type="match status" value="1"/>
</dbReference>
<comment type="function">
    <text evidence="5">RNA helicase.</text>
</comment>
<protein>
    <recommendedName>
        <fullName evidence="5">ATP-dependent RNA helicase</fullName>
        <ecNumber evidence="5">3.6.4.13</ecNumber>
    </recommendedName>
</protein>
<dbReference type="PROSITE" id="PS51192">
    <property type="entry name" value="HELICASE_ATP_BIND_1"/>
    <property type="match status" value="1"/>
</dbReference>
<keyword evidence="2 5" id="KW-0378">Hydrolase</keyword>
<dbReference type="InterPro" id="IPR027417">
    <property type="entry name" value="P-loop_NTPase"/>
</dbReference>
<dbReference type="EC" id="3.6.4.13" evidence="5"/>
<feature type="region of interest" description="Disordered" evidence="6">
    <location>
        <begin position="78"/>
        <end position="98"/>
    </location>
</feature>
<sequence length="783" mass="86758">MGACYGARSVRCDHLLLSMASILSRATRLSAPISARTLLRASRSGIILPRYYVQPIASLQRAQSTAAALKVEELFTSGTEVKRPSPAPRPAVHEEEHSAIEDDQAEFTTLKNVVSQSTLKALTVSPMQLQHMSPVQEAVLGMLPDLIKPLDPNADPTQAAPRDLLVKARTGTGKTIAFLVPAIEARLAEIQRYGKVMKRETGMDRKFEIRAQRTYGRENAGVVIISPTRELATQIAVEATKLVKHHPELRVHLFVGGESKRQQMRHWMESTRDIIVATPGRLRDMLENEPAVAGPISKSKFLVLDEADTLLEMGFREDIESIAKDLAPTPERQTFMFSATVSKRIQQVAESILDKNHAFINCVSDDAPPVHAHVPQYHTVVPSAEDQIPHVLRLIAHDQLTNPDNSKVLLFLPTTKMTQLFSTILQEMRSTLPNARTRLFEIHSKRTQQSRTKMSNEFRNDTSGASVLVSSDVSARGVDYPGVTRVIQVGIPASGEQYVHRVGRTGRGKDKHGRADLVLLPWELGFVTWQLTDIPMKPLTVSELTSTVRKLAEENDAQPKAIRARISNPYLTKLNTIPDRIKMLQENMDKDAVKETMASLLGYYASRSGELRCDKGVIVAGVKAWTVEACGLEEPPYISEAFLTRIGAFDQPKRARRGVQSYRRDQGRVPGAQWRSSSSSRSRSVFGEEGGDRFGGGGDRFGGGFRRRDSEGGSGGGYRRRDGESGGFQRRDDGERNGGFQRREGGGGGFQRRDGERGGRERSSERDDSSSWFTRGRDRSSSV</sequence>
<keyword evidence="1 5" id="KW-0547">Nucleotide-binding</keyword>
<feature type="compositionally biased region" description="Gly residues" evidence="6">
    <location>
        <begin position="693"/>
        <end position="704"/>
    </location>
</feature>
<dbReference type="Proteomes" id="UP000813824">
    <property type="component" value="Unassembled WGS sequence"/>
</dbReference>
<dbReference type="PANTHER" id="PTHR24031">
    <property type="entry name" value="RNA HELICASE"/>
    <property type="match status" value="1"/>
</dbReference>